<dbReference type="RefSeq" id="XP_013331407.1">
    <property type="nucleotide sequence ID" value="XM_013475953.1"/>
</dbReference>
<name>A0A0F4Z382_RASE3</name>
<reference evidence="5 6" key="1">
    <citation type="submission" date="2015-04" db="EMBL/GenBank/DDBJ databases">
        <authorList>
            <person name="Heijne W.H."/>
            <person name="Fedorova N.D."/>
            <person name="Nierman W.C."/>
            <person name="Vollebregt A.W."/>
            <person name="Zhao Z."/>
            <person name="Wu L."/>
            <person name="Kumar M."/>
            <person name="Stam H."/>
            <person name="van den Berg M.A."/>
            <person name="Pel H.J."/>
        </authorList>
    </citation>
    <scope>NUCLEOTIDE SEQUENCE [LARGE SCALE GENOMIC DNA]</scope>
    <source>
        <strain evidence="5 6">CBS 393.64</strain>
    </source>
</reference>
<dbReference type="InterPro" id="IPR027417">
    <property type="entry name" value="P-loop_NTPase"/>
</dbReference>
<feature type="domain" description="NACHT" evidence="2">
    <location>
        <begin position="471"/>
        <end position="622"/>
    </location>
</feature>
<evidence type="ECO:0000313" key="6">
    <source>
        <dbReference type="Proteomes" id="UP000053958"/>
    </source>
</evidence>
<gene>
    <name evidence="5" type="ORF">T310_1154</name>
</gene>
<protein>
    <submittedName>
        <fullName evidence="5">Uncharacterized protein</fullName>
    </submittedName>
</protein>
<dbReference type="InterPro" id="IPR055496">
    <property type="entry name" value="DUF7068"/>
</dbReference>
<feature type="domain" description="DUF7068" evidence="3">
    <location>
        <begin position="625"/>
        <end position="667"/>
    </location>
</feature>
<dbReference type="Gene3D" id="3.40.50.300">
    <property type="entry name" value="P-loop containing nucleotide triphosphate hydrolases"/>
    <property type="match status" value="1"/>
</dbReference>
<dbReference type="GeneID" id="25313505"/>
<accession>A0A0F4Z382</accession>
<dbReference type="EMBL" id="LASV01000048">
    <property type="protein sequence ID" value="KKA24795.1"/>
    <property type="molecule type" value="Genomic_DNA"/>
</dbReference>
<evidence type="ECO:0000259" key="3">
    <source>
        <dbReference type="Pfam" id="PF23238"/>
    </source>
</evidence>
<dbReference type="SUPFAM" id="SSF48371">
    <property type="entry name" value="ARM repeat"/>
    <property type="match status" value="1"/>
</dbReference>
<comment type="caution">
    <text evidence="5">The sequence shown here is derived from an EMBL/GenBank/DDBJ whole genome shotgun (WGS) entry which is preliminary data.</text>
</comment>
<evidence type="ECO:0000259" key="4">
    <source>
        <dbReference type="Pfam" id="PF23948"/>
    </source>
</evidence>
<dbReference type="SUPFAM" id="SSF52540">
    <property type="entry name" value="P-loop containing nucleoside triphosphate hydrolases"/>
    <property type="match status" value="1"/>
</dbReference>
<dbReference type="Pfam" id="PF13646">
    <property type="entry name" value="HEAT_2"/>
    <property type="match status" value="1"/>
</dbReference>
<dbReference type="InterPro" id="IPR056251">
    <property type="entry name" value="Arm_rpt_dom"/>
</dbReference>
<evidence type="ECO:0000259" key="2">
    <source>
        <dbReference type="Pfam" id="PF05729"/>
    </source>
</evidence>
<dbReference type="Pfam" id="PF05729">
    <property type="entry name" value="NACHT"/>
    <property type="match status" value="1"/>
</dbReference>
<feature type="coiled-coil region" evidence="1">
    <location>
        <begin position="150"/>
        <end position="177"/>
    </location>
</feature>
<keyword evidence="6" id="KW-1185">Reference proteome</keyword>
<organism evidence="5 6">
    <name type="scientific">Rasamsonia emersonii (strain ATCC 16479 / CBS 393.64 / IMI 116815)</name>
    <dbReference type="NCBI Taxonomy" id="1408163"/>
    <lineage>
        <taxon>Eukaryota</taxon>
        <taxon>Fungi</taxon>
        <taxon>Dikarya</taxon>
        <taxon>Ascomycota</taxon>
        <taxon>Pezizomycotina</taxon>
        <taxon>Eurotiomycetes</taxon>
        <taxon>Eurotiomycetidae</taxon>
        <taxon>Eurotiales</taxon>
        <taxon>Trichocomaceae</taxon>
        <taxon>Rasamsonia</taxon>
    </lineage>
</organism>
<dbReference type="AlphaFoldDB" id="A0A0F4Z382"/>
<dbReference type="OrthoDB" id="4224977at2759"/>
<feature type="domain" description="Arm-like repeat" evidence="4">
    <location>
        <begin position="45"/>
        <end position="369"/>
    </location>
</feature>
<dbReference type="InterPro" id="IPR007111">
    <property type="entry name" value="NACHT_NTPase"/>
</dbReference>
<proteinExistence type="predicted"/>
<keyword evidence="1" id="KW-0175">Coiled coil</keyword>
<dbReference type="Pfam" id="PF23238">
    <property type="entry name" value="DUF7068"/>
    <property type="match status" value="1"/>
</dbReference>
<dbReference type="InterPro" id="IPR016024">
    <property type="entry name" value="ARM-type_fold"/>
</dbReference>
<evidence type="ECO:0000313" key="5">
    <source>
        <dbReference type="EMBL" id="KKA24795.1"/>
    </source>
</evidence>
<dbReference type="PANTHER" id="PTHR46844">
    <property type="entry name" value="SLR5058 PROTEIN"/>
    <property type="match status" value="1"/>
</dbReference>
<dbReference type="Proteomes" id="UP000053958">
    <property type="component" value="Unassembled WGS sequence"/>
</dbReference>
<dbReference type="PANTHER" id="PTHR46844:SF1">
    <property type="entry name" value="SLR5058 PROTEIN"/>
    <property type="match status" value="1"/>
</dbReference>
<dbReference type="InterPro" id="IPR011989">
    <property type="entry name" value="ARM-like"/>
</dbReference>
<sequence length="1206" mass="135247">MHPREKAIQCILSKRALVPVEILPISSFHGKSTQLFHDAAKPEHPKRPAEIQDFIKRLTSSDTDPKELDALRAWSKKMIQVFEKDPSSEFVQEAVELSSATKGEDYEELLRAFGNAIIKGTADGNILDSTLLNGFAHVIRKAQDNISASSASLGSVLRSLERRLKAAKDQAELETQYRLICTLSGVLDAMVDIGVSGLSQEELHGPLLNRLGGDLSKHEELRLAQAASYAYQALLGVPSDESPYRAVLINALKVGNGILKVAGAVWALDPGRLPDAFENLANLPDLINSMVDVIGKLHEVCSGAQNRVEGMKLQPRQKAWYVALRYTGPLIRAGKLKELEEYIQKIPCSGDKKYLCGLLMQLESSLLQDAWSRCEEAQLYYAATALREHYSGSNRLRIQRLSGEQLLMDQCYINLALINRPDRESRKTKPSPFPLFTCLKVETVNESTLVSLPSLFSSKKRSDGTFITPKRIFIQGQAGVGKTTLCKKIVYDYIYNNLWQESFDWLLWVPLRRLKRKSGMTYNLENLFYDEYFSQRPEGKDLAQALWKAIDNPTNSGKNLELDSDTDMKSFLQQLLRQPRVIITSRSYGITLDDLKPLDLELETVGFRPNKVESYLQKVVRDEKQAKEIWSFIQNHTLIQGLVRIPIQLDALCFIWNGNLLSEEQPRTMTTMLKLWQKDILRLEKQHNGKPMTEHDARTLRDVFQIEELVEEEINLLEGAAFSGLYNEIVEFDAEDRDRIYQQLRRRGMKLPLVFDNKGTDQGTYQGTYQGRDQGLSCFTLGRRTLKVASMTPWDFLQKEKYNSRYDIMWRFVAGLLQAGWSQMNPSEKPLTRFLQGLEAEPRDLLGPAHQRLVMHCLSELIPSNRQSGVDQQERMEDQLSQWLLFEFDFLSLGVYFLFYNRISEHLLNSLLQRESETVKIKVLAALGTRPSVTSDTLYLASSCLKSGSKDLKIAAFRMLACHHANLPETILKGLVSLLEDGDLNIRSDAASSLADLKLALPHGIIKALISLLKNGDSHMRCNAATALSRSKSALPNDILEELVQLLKNGDSATRAAAAASVGMNSALPDETLRSCAAHVLKNQRTLPDKVLKAVVKLLEEGDSGVKKQAASILRGYHGQSSVPHQIIQALGSLLTNEDSVTRHYAAAALARESPLPHEILEALVVLLEKEDSMGRLQAASALKRQSALPDDILKTVITLLENGDT</sequence>
<dbReference type="Pfam" id="PF23948">
    <property type="entry name" value="ARM_5"/>
    <property type="match status" value="1"/>
</dbReference>
<dbReference type="Gene3D" id="1.25.10.10">
    <property type="entry name" value="Leucine-rich Repeat Variant"/>
    <property type="match status" value="2"/>
</dbReference>
<dbReference type="STRING" id="1408163.A0A0F4Z382"/>
<evidence type="ECO:0000256" key="1">
    <source>
        <dbReference type="SAM" id="Coils"/>
    </source>
</evidence>